<dbReference type="PANTHER" id="PTHR11778">
    <property type="entry name" value="SERYL-TRNA SYNTHETASE"/>
    <property type="match status" value="1"/>
</dbReference>
<dbReference type="Gene3D" id="1.10.287.40">
    <property type="entry name" value="Serine-tRNA synthetase, tRNA binding domain"/>
    <property type="match status" value="1"/>
</dbReference>
<dbReference type="InterPro" id="IPR002317">
    <property type="entry name" value="Ser-tRNA-ligase_type_1"/>
</dbReference>
<feature type="non-terminal residue" evidence="3">
    <location>
        <position position="104"/>
    </location>
</feature>
<protein>
    <submittedName>
        <fullName evidence="3">Serine-tRNA ligase-like</fullName>
    </submittedName>
</protein>
<dbReference type="Pfam" id="PF02403">
    <property type="entry name" value="Seryl_tRNA_N"/>
    <property type="match status" value="1"/>
</dbReference>
<dbReference type="GO" id="GO:0005524">
    <property type="term" value="F:ATP binding"/>
    <property type="evidence" value="ECO:0007669"/>
    <property type="project" value="InterPro"/>
</dbReference>
<feature type="coiled-coil region" evidence="1">
    <location>
        <begin position="54"/>
        <end position="103"/>
    </location>
</feature>
<dbReference type="InterPro" id="IPR042103">
    <property type="entry name" value="SerRS_1_N_sf"/>
</dbReference>
<accession>A0A392PLM4</accession>
<proteinExistence type="predicted"/>
<dbReference type="GO" id="GO:0006434">
    <property type="term" value="P:seryl-tRNA aminoacylation"/>
    <property type="evidence" value="ECO:0007669"/>
    <property type="project" value="InterPro"/>
</dbReference>
<reference evidence="3 4" key="1">
    <citation type="journal article" date="2018" name="Front. Plant Sci.">
        <title>Red Clover (Trifolium pratense) and Zigzag Clover (T. medium) - A Picture of Genomic Similarities and Differences.</title>
        <authorList>
            <person name="Dluhosova J."/>
            <person name="Istvanek J."/>
            <person name="Nedelnik J."/>
            <person name="Repkova J."/>
        </authorList>
    </citation>
    <scope>NUCLEOTIDE SEQUENCE [LARGE SCALE GENOMIC DNA]</scope>
    <source>
        <strain evidence="4">cv. 10/8</strain>
        <tissue evidence="3">Leaf</tissue>
    </source>
</reference>
<keyword evidence="4" id="KW-1185">Reference proteome</keyword>
<evidence type="ECO:0000313" key="3">
    <source>
        <dbReference type="EMBL" id="MCI12714.1"/>
    </source>
</evidence>
<evidence type="ECO:0000259" key="2">
    <source>
        <dbReference type="Pfam" id="PF02403"/>
    </source>
</evidence>
<keyword evidence="3" id="KW-0436">Ligase</keyword>
<dbReference type="SUPFAM" id="SSF46589">
    <property type="entry name" value="tRNA-binding arm"/>
    <property type="match status" value="1"/>
</dbReference>
<dbReference type="AlphaFoldDB" id="A0A392PLM4"/>
<keyword evidence="1" id="KW-0175">Coiled coil</keyword>
<dbReference type="InterPro" id="IPR010978">
    <property type="entry name" value="tRNA-bd_arm"/>
</dbReference>
<evidence type="ECO:0000256" key="1">
    <source>
        <dbReference type="SAM" id="Coils"/>
    </source>
</evidence>
<name>A0A392PLM4_9FABA</name>
<sequence>MLDINLFREDKEDKGHKCDPERIRESQRRRFASVEVVDEIINLDKEWRKRQYELDNLRKEINKINKEVSKLKRAGEDATKLIADSEETKKKIAEKEVEAKETLS</sequence>
<dbReference type="InterPro" id="IPR015866">
    <property type="entry name" value="Ser-tRNA-synth_1_N"/>
</dbReference>
<organism evidence="3 4">
    <name type="scientific">Trifolium medium</name>
    <dbReference type="NCBI Taxonomy" id="97028"/>
    <lineage>
        <taxon>Eukaryota</taxon>
        <taxon>Viridiplantae</taxon>
        <taxon>Streptophyta</taxon>
        <taxon>Embryophyta</taxon>
        <taxon>Tracheophyta</taxon>
        <taxon>Spermatophyta</taxon>
        <taxon>Magnoliopsida</taxon>
        <taxon>eudicotyledons</taxon>
        <taxon>Gunneridae</taxon>
        <taxon>Pentapetalae</taxon>
        <taxon>rosids</taxon>
        <taxon>fabids</taxon>
        <taxon>Fabales</taxon>
        <taxon>Fabaceae</taxon>
        <taxon>Papilionoideae</taxon>
        <taxon>50 kb inversion clade</taxon>
        <taxon>NPAAA clade</taxon>
        <taxon>Hologalegina</taxon>
        <taxon>IRL clade</taxon>
        <taxon>Trifolieae</taxon>
        <taxon>Trifolium</taxon>
    </lineage>
</organism>
<evidence type="ECO:0000313" key="4">
    <source>
        <dbReference type="Proteomes" id="UP000265520"/>
    </source>
</evidence>
<dbReference type="EMBL" id="LXQA010085254">
    <property type="protein sequence ID" value="MCI12714.1"/>
    <property type="molecule type" value="Genomic_DNA"/>
</dbReference>
<feature type="domain" description="Serine-tRNA synthetase type1 N-terminal" evidence="2">
    <location>
        <begin position="1"/>
        <end position="101"/>
    </location>
</feature>
<dbReference type="Proteomes" id="UP000265520">
    <property type="component" value="Unassembled WGS sequence"/>
</dbReference>
<comment type="caution">
    <text evidence="3">The sequence shown here is derived from an EMBL/GenBank/DDBJ whole genome shotgun (WGS) entry which is preliminary data.</text>
</comment>
<dbReference type="GO" id="GO:0004828">
    <property type="term" value="F:serine-tRNA ligase activity"/>
    <property type="evidence" value="ECO:0007669"/>
    <property type="project" value="InterPro"/>
</dbReference>